<evidence type="ECO:0000313" key="1">
    <source>
        <dbReference type="EMBL" id="JAH52019.1"/>
    </source>
</evidence>
<sequence>MLCHIFIEREFKSIPRTVPITGAKSQIKGHFCQGRKMTKI</sequence>
<dbReference type="EMBL" id="GBXM01056558">
    <property type="protein sequence ID" value="JAH52019.1"/>
    <property type="molecule type" value="Transcribed_RNA"/>
</dbReference>
<protein>
    <submittedName>
        <fullName evidence="1">Uncharacterized protein</fullName>
    </submittedName>
</protein>
<accession>A0A0E9TEA6</accession>
<proteinExistence type="predicted"/>
<reference evidence="1" key="1">
    <citation type="submission" date="2014-11" db="EMBL/GenBank/DDBJ databases">
        <authorList>
            <person name="Amaro Gonzalez C."/>
        </authorList>
    </citation>
    <scope>NUCLEOTIDE SEQUENCE</scope>
</reference>
<dbReference type="AlphaFoldDB" id="A0A0E9TEA6"/>
<name>A0A0E9TEA6_ANGAN</name>
<reference evidence="1" key="2">
    <citation type="journal article" date="2015" name="Fish Shellfish Immunol.">
        <title>Early steps in the European eel (Anguilla anguilla)-Vibrio vulnificus interaction in the gills: Role of the RtxA13 toxin.</title>
        <authorList>
            <person name="Callol A."/>
            <person name="Pajuelo D."/>
            <person name="Ebbesson L."/>
            <person name="Teles M."/>
            <person name="MacKenzie S."/>
            <person name="Amaro C."/>
        </authorList>
    </citation>
    <scope>NUCLEOTIDE SEQUENCE</scope>
</reference>
<organism evidence="1">
    <name type="scientific">Anguilla anguilla</name>
    <name type="common">European freshwater eel</name>
    <name type="synonym">Muraena anguilla</name>
    <dbReference type="NCBI Taxonomy" id="7936"/>
    <lineage>
        <taxon>Eukaryota</taxon>
        <taxon>Metazoa</taxon>
        <taxon>Chordata</taxon>
        <taxon>Craniata</taxon>
        <taxon>Vertebrata</taxon>
        <taxon>Euteleostomi</taxon>
        <taxon>Actinopterygii</taxon>
        <taxon>Neopterygii</taxon>
        <taxon>Teleostei</taxon>
        <taxon>Anguilliformes</taxon>
        <taxon>Anguillidae</taxon>
        <taxon>Anguilla</taxon>
    </lineage>
</organism>